<dbReference type="SMART" id="SM00448">
    <property type="entry name" value="REC"/>
    <property type="match status" value="1"/>
</dbReference>
<reference evidence="10 11" key="1">
    <citation type="submission" date="2019-07" db="EMBL/GenBank/DDBJ databases">
        <title>Reinekea sp. strain SSH23 genome sequencing and assembly.</title>
        <authorList>
            <person name="Kim I."/>
        </authorList>
    </citation>
    <scope>NUCLEOTIDE SEQUENCE [LARGE SCALE GENOMIC DNA]</scope>
    <source>
        <strain evidence="10 11">SSH23</strain>
    </source>
</reference>
<evidence type="ECO:0000256" key="4">
    <source>
        <dbReference type="ARBA" id="ARBA00023125"/>
    </source>
</evidence>
<comment type="caution">
    <text evidence="10">The sequence shown here is derived from an EMBL/GenBank/DDBJ whole genome shotgun (WGS) entry which is preliminary data.</text>
</comment>
<dbReference type="PROSITE" id="PS51755">
    <property type="entry name" value="OMPR_PHOB"/>
    <property type="match status" value="1"/>
</dbReference>
<dbReference type="PANTHER" id="PTHR48111">
    <property type="entry name" value="REGULATOR OF RPOS"/>
    <property type="match status" value="1"/>
</dbReference>
<proteinExistence type="predicted"/>
<dbReference type="RefSeq" id="WP_147714524.1">
    <property type="nucleotide sequence ID" value="NZ_VKAD01000002.1"/>
</dbReference>
<dbReference type="Proteomes" id="UP000321764">
    <property type="component" value="Unassembled WGS sequence"/>
</dbReference>
<keyword evidence="4 7" id="KW-0238">DNA-binding</keyword>
<protein>
    <submittedName>
        <fullName evidence="10">Response regulator</fullName>
    </submittedName>
</protein>
<dbReference type="GO" id="GO:0000156">
    <property type="term" value="F:phosphorelay response regulator activity"/>
    <property type="evidence" value="ECO:0007669"/>
    <property type="project" value="TreeGrafter"/>
</dbReference>
<evidence type="ECO:0000256" key="2">
    <source>
        <dbReference type="ARBA" id="ARBA00023012"/>
    </source>
</evidence>
<dbReference type="EMBL" id="VKAD01000002">
    <property type="protein sequence ID" value="TXR51928.1"/>
    <property type="molecule type" value="Genomic_DNA"/>
</dbReference>
<dbReference type="Gene3D" id="1.10.10.10">
    <property type="entry name" value="Winged helix-like DNA-binding domain superfamily/Winged helix DNA-binding domain"/>
    <property type="match status" value="1"/>
</dbReference>
<evidence type="ECO:0000259" key="8">
    <source>
        <dbReference type="PROSITE" id="PS50110"/>
    </source>
</evidence>
<dbReference type="Gene3D" id="3.40.50.2300">
    <property type="match status" value="1"/>
</dbReference>
<dbReference type="PROSITE" id="PS50110">
    <property type="entry name" value="RESPONSE_REGULATORY"/>
    <property type="match status" value="1"/>
</dbReference>
<evidence type="ECO:0000256" key="5">
    <source>
        <dbReference type="ARBA" id="ARBA00023163"/>
    </source>
</evidence>
<keyword evidence="11" id="KW-1185">Reference proteome</keyword>
<organism evidence="10 11">
    <name type="scientific">Reinekea thalattae</name>
    <dbReference type="NCBI Taxonomy" id="2593301"/>
    <lineage>
        <taxon>Bacteria</taxon>
        <taxon>Pseudomonadati</taxon>
        <taxon>Pseudomonadota</taxon>
        <taxon>Gammaproteobacteria</taxon>
        <taxon>Oceanospirillales</taxon>
        <taxon>Saccharospirillaceae</taxon>
        <taxon>Reinekea</taxon>
    </lineage>
</organism>
<dbReference type="PANTHER" id="PTHR48111:SF4">
    <property type="entry name" value="DNA-BINDING DUAL TRANSCRIPTIONAL REGULATOR OMPR"/>
    <property type="match status" value="1"/>
</dbReference>
<dbReference type="SUPFAM" id="SSF52172">
    <property type="entry name" value="CheY-like"/>
    <property type="match status" value="1"/>
</dbReference>
<dbReference type="InterPro" id="IPR001867">
    <property type="entry name" value="OmpR/PhoB-type_DNA-bd"/>
</dbReference>
<dbReference type="SMART" id="SM00862">
    <property type="entry name" value="Trans_reg_C"/>
    <property type="match status" value="1"/>
</dbReference>
<dbReference type="SUPFAM" id="SSF46894">
    <property type="entry name" value="C-terminal effector domain of the bipartite response regulators"/>
    <property type="match status" value="1"/>
</dbReference>
<feature type="DNA-binding region" description="OmpR/PhoB-type" evidence="7">
    <location>
        <begin position="129"/>
        <end position="227"/>
    </location>
</feature>
<evidence type="ECO:0000256" key="7">
    <source>
        <dbReference type="PROSITE-ProRule" id="PRU01091"/>
    </source>
</evidence>
<evidence type="ECO:0000313" key="10">
    <source>
        <dbReference type="EMBL" id="TXR51928.1"/>
    </source>
</evidence>
<dbReference type="Gene3D" id="6.10.250.690">
    <property type="match status" value="1"/>
</dbReference>
<keyword evidence="3" id="KW-0805">Transcription regulation</keyword>
<evidence type="ECO:0000256" key="6">
    <source>
        <dbReference type="PROSITE-ProRule" id="PRU00169"/>
    </source>
</evidence>
<dbReference type="GO" id="GO:0006355">
    <property type="term" value="P:regulation of DNA-templated transcription"/>
    <property type="evidence" value="ECO:0007669"/>
    <property type="project" value="InterPro"/>
</dbReference>
<accession>A0A5C8Z408</accession>
<dbReference type="InterPro" id="IPR039420">
    <property type="entry name" value="WalR-like"/>
</dbReference>
<dbReference type="OrthoDB" id="9802426at2"/>
<dbReference type="FunFam" id="3.40.50.2300:FF:000001">
    <property type="entry name" value="DNA-binding response regulator PhoB"/>
    <property type="match status" value="1"/>
</dbReference>
<feature type="domain" description="OmpR/PhoB-type" evidence="9">
    <location>
        <begin position="129"/>
        <end position="227"/>
    </location>
</feature>
<dbReference type="AlphaFoldDB" id="A0A5C8Z408"/>
<sequence>MSNALKVLVIEDEPKIIEILQTYMEREGYQVSVLSDGADAVEVIKQTEPEFIILDLMLPNKDGFTICKEVRQFSTVPIIMLTARVDEIDRLMGLEFGADDYVCKPFSPREVVARMRTIMRRMEASLHKEEELAYQGVTLNVDRFQCQVGGQLVELTPVEFRLLQTLLARPGVVHSRELLMKVCYVDERVVSTRTIDSHVKNLRSKLSNAMHGKDLLHSIYGVGYKLE</sequence>
<dbReference type="InterPro" id="IPR036388">
    <property type="entry name" value="WH-like_DNA-bd_sf"/>
</dbReference>
<dbReference type="InterPro" id="IPR016032">
    <property type="entry name" value="Sig_transdc_resp-reg_C-effctor"/>
</dbReference>
<keyword evidence="2" id="KW-0902">Two-component regulatory system</keyword>
<dbReference type="GO" id="GO:0000976">
    <property type="term" value="F:transcription cis-regulatory region binding"/>
    <property type="evidence" value="ECO:0007669"/>
    <property type="project" value="TreeGrafter"/>
</dbReference>
<evidence type="ECO:0000259" key="9">
    <source>
        <dbReference type="PROSITE" id="PS51755"/>
    </source>
</evidence>
<keyword evidence="1 6" id="KW-0597">Phosphoprotein</keyword>
<name>A0A5C8Z408_9GAMM</name>
<feature type="modified residue" description="4-aspartylphosphate" evidence="6">
    <location>
        <position position="55"/>
    </location>
</feature>
<evidence type="ECO:0000256" key="3">
    <source>
        <dbReference type="ARBA" id="ARBA00023015"/>
    </source>
</evidence>
<dbReference type="CDD" id="cd00383">
    <property type="entry name" value="trans_reg_C"/>
    <property type="match status" value="1"/>
</dbReference>
<evidence type="ECO:0000313" key="11">
    <source>
        <dbReference type="Proteomes" id="UP000321764"/>
    </source>
</evidence>
<evidence type="ECO:0000256" key="1">
    <source>
        <dbReference type="ARBA" id="ARBA00022553"/>
    </source>
</evidence>
<dbReference type="Pfam" id="PF00072">
    <property type="entry name" value="Response_reg"/>
    <property type="match status" value="1"/>
</dbReference>
<keyword evidence="5" id="KW-0804">Transcription</keyword>
<dbReference type="InterPro" id="IPR001789">
    <property type="entry name" value="Sig_transdc_resp-reg_receiver"/>
</dbReference>
<dbReference type="InterPro" id="IPR011006">
    <property type="entry name" value="CheY-like_superfamily"/>
</dbReference>
<dbReference type="GO" id="GO:0032993">
    <property type="term" value="C:protein-DNA complex"/>
    <property type="evidence" value="ECO:0007669"/>
    <property type="project" value="TreeGrafter"/>
</dbReference>
<gene>
    <name evidence="10" type="ORF">FME95_10920</name>
</gene>
<dbReference type="GO" id="GO:0005829">
    <property type="term" value="C:cytosol"/>
    <property type="evidence" value="ECO:0007669"/>
    <property type="project" value="TreeGrafter"/>
</dbReference>
<dbReference type="Pfam" id="PF00486">
    <property type="entry name" value="Trans_reg_C"/>
    <property type="match status" value="1"/>
</dbReference>
<feature type="domain" description="Response regulatory" evidence="8">
    <location>
        <begin position="6"/>
        <end position="119"/>
    </location>
</feature>